<keyword evidence="2" id="KW-1185">Reference proteome</keyword>
<evidence type="ECO:0000313" key="1">
    <source>
        <dbReference type="EMBL" id="KAJ4496799.1"/>
    </source>
</evidence>
<evidence type="ECO:0000313" key="2">
    <source>
        <dbReference type="Proteomes" id="UP001150217"/>
    </source>
</evidence>
<name>A0ABQ8VNL1_9AGAR</name>
<protein>
    <submittedName>
        <fullName evidence="1">Uncharacterized protein</fullName>
    </submittedName>
</protein>
<dbReference type="EMBL" id="JANVFT010000025">
    <property type="protein sequence ID" value="KAJ4496799.1"/>
    <property type="molecule type" value="Genomic_DNA"/>
</dbReference>
<organism evidence="1 2">
    <name type="scientific">Lentinula lateritia</name>
    <dbReference type="NCBI Taxonomy" id="40482"/>
    <lineage>
        <taxon>Eukaryota</taxon>
        <taxon>Fungi</taxon>
        <taxon>Dikarya</taxon>
        <taxon>Basidiomycota</taxon>
        <taxon>Agaricomycotina</taxon>
        <taxon>Agaricomycetes</taxon>
        <taxon>Agaricomycetidae</taxon>
        <taxon>Agaricales</taxon>
        <taxon>Marasmiineae</taxon>
        <taxon>Omphalotaceae</taxon>
        <taxon>Lentinula</taxon>
    </lineage>
</organism>
<proteinExistence type="predicted"/>
<comment type="caution">
    <text evidence="1">The sequence shown here is derived from an EMBL/GenBank/DDBJ whole genome shotgun (WGS) entry which is preliminary data.</text>
</comment>
<dbReference type="Proteomes" id="UP001150217">
    <property type="component" value="Unassembled WGS sequence"/>
</dbReference>
<sequence>MTIPCFSMCSYQLHNCHRWTFRFFVLMEAEGSIQKYTPSFSINAAILSISNFIHQFFSTRHYPYIFLHFGSLSSPARQENATKVDLLHCLTTPLLHDSTIQCGWPTMTHIRMIIENLLRSKAHSEIVLSSLTLVNFWDGRRRTAQTTAMIVDLLAHFPTIKSFVMLDLKADVSDLFQAMTFGAQDHLQLLPHLTDLQVKWDHQAYRQYPVALNVMINSRCWAGSERDLTDDRREFCRSSEQWRLKRVVMRGFPEFQREIQPIRDISGLDLNYMNWWED</sequence>
<gene>
    <name evidence="1" type="ORF">C8R41DRAFT_824771</name>
</gene>
<reference evidence="1" key="1">
    <citation type="submission" date="2022-08" db="EMBL/GenBank/DDBJ databases">
        <title>A Global Phylogenomic Analysis of the Shiitake Genus Lentinula.</title>
        <authorList>
            <consortium name="DOE Joint Genome Institute"/>
            <person name="Sierra-Patev S."/>
            <person name="Min B."/>
            <person name="Naranjo-Ortiz M."/>
            <person name="Looney B."/>
            <person name="Konkel Z."/>
            <person name="Slot J.C."/>
            <person name="Sakamoto Y."/>
            <person name="Steenwyk J.L."/>
            <person name="Rokas A."/>
            <person name="Carro J."/>
            <person name="Camarero S."/>
            <person name="Ferreira P."/>
            <person name="Molpeceres G."/>
            <person name="Ruiz-Duenas F.J."/>
            <person name="Serrano A."/>
            <person name="Henrissat B."/>
            <person name="Drula E."/>
            <person name="Hughes K.W."/>
            <person name="Mata J.L."/>
            <person name="Ishikawa N.K."/>
            <person name="Vargas-Isla R."/>
            <person name="Ushijima S."/>
            <person name="Smith C.A."/>
            <person name="Ahrendt S."/>
            <person name="Andreopoulos W."/>
            <person name="He G."/>
            <person name="Labutti K."/>
            <person name="Lipzen A."/>
            <person name="Ng V."/>
            <person name="Riley R."/>
            <person name="Sandor L."/>
            <person name="Barry K."/>
            <person name="Martinez A.T."/>
            <person name="Xiao Y."/>
            <person name="Gibbons J.G."/>
            <person name="Terashima K."/>
            <person name="Grigoriev I.V."/>
            <person name="Hibbett D.S."/>
        </authorList>
    </citation>
    <scope>NUCLEOTIDE SEQUENCE</scope>
    <source>
        <strain evidence="1">RHP3577 ss4</strain>
    </source>
</reference>
<accession>A0ABQ8VNL1</accession>